<evidence type="ECO:0000313" key="5">
    <source>
        <dbReference type="EMBL" id="TPX72484.1"/>
    </source>
</evidence>
<dbReference type="STRING" id="246404.A0A507F8L5"/>
<dbReference type="GO" id="GO:0005737">
    <property type="term" value="C:cytoplasm"/>
    <property type="evidence" value="ECO:0007669"/>
    <property type="project" value="TreeGrafter"/>
</dbReference>
<reference evidence="5 6" key="1">
    <citation type="journal article" date="2019" name="Sci. Rep.">
        <title>Comparative genomics of chytrid fungi reveal insights into the obligate biotrophic and pathogenic lifestyle of Synchytrium endobioticum.</title>
        <authorList>
            <person name="van de Vossenberg B.T.L.H."/>
            <person name="Warris S."/>
            <person name="Nguyen H.D.T."/>
            <person name="van Gent-Pelzer M.P.E."/>
            <person name="Joly D.L."/>
            <person name="van de Geest H.C."/>
            <person name="Bonants P.J.M."/>
            <person name="Smith D.S."/>
            <person name="Levesque C.A."/>
            <person name="van der Lee T.A.J."/>
        </authorList>
    </citation>
    <scope>NUCLEOTIDE SEQUENCE [LARGE SCALE GENOMIC DNA]</scope>
    <source>
        <strain evidence="5 6">CBS 675.73</strain>
    </source>
</reference>
<feature type="compositionally biased region" description="Pro residues" evidence="1">
    <location>
        <begin position="152"/>
        <end position="164"/>
    </location>
</feature>
<feature type="domain" description="Rho-GAP" evidence="3">
    <location>
        <begin position="523"/>
        <end position="711"/>
    </location>
</feature>
<dbReference type="Gene3D" id="1.10.555.10">
    <property type="entry name" value="Rho GTPase activation protein"/>
    <property type="match status" value="1"/>
</dbReference>
<evidence type="ECO:0008006" key="7">
    <source>
        <dbReference type="Google" id="ProtNLM"/>
    </source>
</evidence>
<dbReference type="SUPFAM" id="SSF48350">
    <property type="entry name" value="GTPase activation domain, GAP"/>
    <property type="match status" value="1"/>
</dbReference>
<dbReference type="Proteomes" id="UP000320333">
    <property type="component" value="Unassembled WGS sequence"/>
</dbReference>
<evidence type="ECO:0000256" key="1">
    <source>
        <dbReference type="SAM" id="MobiDB-lite"/>
    </source>
</evidence>
<dbReference type="InterPro" id="IPR008936">
    <property type="entry name" value="Rho_GTPase_activation_prot"/>
</dbReference>
<feature type="compositionally biased region" description="Low complexity" evidence="1">
    <location>
        <begin position="253"/>
        <end position="264"/>
    </location>
</feature>
<feature type="region of interest" description="Disordered" evidence="1">
    <location>
        <begin position="124"/>
        <end position="185"/>
    </location>
</feature>
<evidence type="ECO:0000313" key="6">
    <source>
        <dbReference type="Proteomes" id="UP000320333"/>
    </source>
</evidence>
<feature type="compositionally biased region" description="Low complexity" evidence="1">
    <location>
        <begin position="165"/>
        <end position="179"/>
    </location>
</feature>
<dbReference type="GO" id="GO:0005096">
    <property type="term" value="F:GTPase activator activity"/>
    <property type="evidence" value="ECO:0007669"/>
    <property type="project" value="TreeGrafter"/>
</dbReference>
<dbReference type="SMART" id="SM00456">
    <property type="entry name" value="WW"/>
    <property type="match status" value="2"/>
</dbReference>
<evidence type="ECO:0000259" key="2">
    <source>
        <dbReference type="PROSITE" id="PS50020"/>
    </source>
</evidence>
<dbReference type="InterPro" id="IPR038185">
    <property type="entry name" value="MyTH4_dom_sf"/>
</dbReference>
<dbReference type="GO" id="GO:0005856">
    <property type="term" value="C:cytoskeleton"/>
    <property type="evidence" value="ECO:0007669"/>
    <property type="project" value="InterPro"/>
</dbReference>
<dbReference type="Pfam" id="PF00620">
    <property type="entry name" value="RhoGAP"/>
    <property type="match status" value="1"/>
</dbReference>
<dbReference type="PANTHER" id="PTHR45876:SF8">
    <property type="entry name" value="FI04035P"/>
    <property type="match status" value="1"/>
</dbReference>
<dbReference type="InterPro" id="IPR036020">
    <property type="entry name" value="WW_dom_sf"/>
</dbReference>
<organism evidence="5 6">
    <name type="scientific">Chytriomyces confervae</name>
    <dbReference type="NCBI Taxonomy" id="246404"/>
    <lineage>
        <taxon>Eukaryota</taxon>
        <taxon>Fungi</taxon>
        <taxon>Fungi incertae sedis</taxon>
        <taxon>Chytridiomycota</taxon>
        <taxon>Chytridiomycota incertae sedis</taxon>
        <taxon>Chytridiomycetes</taxon>
        <taxon>Chytridiales</taxon>
        <taxon>Chytriomycetaceae</taxon>
        <taxon>Chytriomyces</taxon>
    </lineage>
</organism>
<evidence type="ECO:0000259" key="4">
    <source>
        <dbReference type="PROSITE" id="PS51016"/>
    </source>
</evidence>
<feature type="domain" description="MyTH4" evidence="4">
    <location>
        <begin position="338"/>
        <end position="512"/>
    </location>
</feature>
<dbReference type="GO" id="GO:0007165">
    <property type="term" value="P:signal transduction"/>
    <property type="evidence" value="ECO:0007669"/>
    <property type="project" value="InterPro"/>
</dbReference>
<keyword evidence="6" id="KW-1185">Reference proteome</keyword>
<dbReference type="SMART" id="SM00324">
    <property type="entry name" value="RhoGAP"/>
    <property type="match status" value="1"/>
</dbReference>
<dbReference type="PROSITE" id="PS50238">
    <property type="entry name" value="RHOGAP"/>
    <property type="match status" value="1"/>
</dbReference>
<dbReference type="EMBL" id="QEAP01000224">
    <property type="protein sequence ID" value="TPX72484.1"/>
    <property type="molecule type" value="Genomic_DNA"/>
</dbReference>
<accession>A0A507F8L5</accession>
<gene>
    <name evidence="5" type="ORF">CcCBS67573_g05843</name>
</gene>
<dbReference type="InterPro" id="IPR001202">
    <property type="entry name" value="WW_dom"/>
</dbReference>
<dbReference type="InterPro" id="IPR000198">
    <property type="entry name" value="RhoGAP_dom"/>
</dbReference>
<dbReference type="OrthoDB" id="437889at2759"/>
<dbReference type="AlphaFoldDB" id="A0A507F8L5"/>
<dbReference type="PROSITE" id="PS51016">
    <property type="entry name" value="MYTH4"/>
    <property type="match status" value="1"/>
</dbReference>
<dbReference type="Gene3D" id="2.20.70.10">
    <property type="match status" value="1"/>
</dbReference>
<protein>
    <recommendedName>
        <fullName evidence="7">Rho-GAP domain-containing protein</fullName>
    </recommendedName>
</protein>
<proteinExistence type="predicted"/>
<name>A0A507F8L5_9FUNG</name>
<dbReference type="PROSITE" id="PS50020">
    <property type="entry name" value="WW_DOMAIN_2"/>
    <property type="match status" value="1"/>
</dbReference>
<dbReference type="SUPFAM" id="SSF51045">
    <property type="entry name" value="WW domain"/>
    <property type="match status" value="1"/>
</dbReference>
<dbReference type="Pfam" id="PF00784">
    <property type="entry name" value="MyTH4"/>
    <property type="match status" value="1"/>
</dbReference>
<feature type="compositionally biased region" description="Polar residues" evidence="1">
    <location>
        <begin position="138"/>
        <end position="151"/>
    </location>
</feature>
<sequence length="711" mass="79337">MASSATAAVYREVCDPNTGTTFFLDIATGQFQWDRPIDGIVQMKNPDGADDEWWELHDEARNLPYYYNTGTSQTEWKRPTNGVIIPPFFPTLKQLRALQTSAVGQQMSSAVKRMSTMSASIMYYSDDNDSDTQSTNTAGGTPQSPRLNTPAQSPPLQPPQPPLQSPFNNNSNRQGSSNNRKYEQLGMVSGGSSSVAAAVVRASETGTVREMTYRGPEPGVGRERMGSSPPAVAAINLSRDSSYGDNRFKENRTSPTSPMSPGSTRANRIPKRPQEQVYNPNLASLPKVKPEVTELAAQDLSSLVSKFNIDAFAKEHFVEQRRGIIFRTAIPLEEVLKFQREPLRTPLMDLPKNFHRDALKGFRLVQKVMSDTSAGPPYIGSVREVQSILHLGITFGALRDEIYVQICKQVRGNSSAESTFRGWLLLCVIAIMFPPSKEFEEYMKTFTLEHYNGVPDNSWGGVVQPTWSKDKNSREQEAIGVLAKFCNKKLNRTCRTGARGKVPQIQEIERSQEAPFRASLFGETLEDIMIVQARENAKDSAGRKLALPRILLFLTDSILSLDGCNTEGIFRVPGDIDLVNDLRITLERGKYDLKDITDPHVPSSLLKLWLRELAEPLIPATLYDDCIEIGREAMAMDSEENVGDLAYELLAELPDINHRVALYMIKFLKVVAEKKNLSKTRMTHANIALVFAPNFLRCPSDNPMIIFENTK</sequence>
<feature type="domain" description="WW" evidence="2">
    <location>
        <begin position="54"/>
        <end position="81"/>
    </location>
</feature>
<feature type="region of interest" description="Disordered" evidence="1">
    <location>
        <begin position="236"/>
        <end position="283"/>
    </location>
</feature>
<evidence type="ECO:0000259" key="3">
    <source>
        <dbReference type="PROSITE" id="PS50238"/>
    </source>
</evidence>
<dbReference type="InterPro" id="IPR000857">
    <property type="entry name" value="MyTH4_dom"/>
</dbReference>
<dbReference type="PANTHER" id="PTHR45876">
    <property type="entry name" value="FI04035P"/>
    <property type="match status" value="1"/>
</dbReference>
<dbReference type="Gene3D" id="1.25.40.530">
    <property type="entry name" value="MyTH4 domain"/>
    <property type="match status" value="1"/>
</dbReference>
<comment type="caution">
    <text evidence="5">The sequence shown here is derived from an EMBL/GenBank/DDBJ whole genome shotgun (WGS) entry which is preliminary data.</text>
</comment>
<dbReference type="SMART" id="SM00139">
    <property type="entry name" value="MyTH4"/>
    <property type="match status" value="1"/>
</dbReference>